<feature type="active site" description="Proton acceptor" evidence="1">
    <location>
        <position position="213"/>
    </location>
</feature>
<dbReference type="GeneID" id="25314820"/>
<keyword evidence="4" id="KW-1185">Reference proteome</keyword>
<feature type="chain" id="PRO_5002482222" evidence="2">
    <location>
        <begin position="20"/>
        <end position="281"/>
    </location>
</feature>
<name>A0A0F4YZG0_RASE3</name>
<dbReference type="PANTHER" id="PTHR37536">
    <property type="entry name" value="PUTATIVE (AFU_ORTHOLOGUE AFUA_3G02970)-RELATED"/>
    <property type="match status" value="1"/>
</dbReference>
<reference evidence="3 4" key="1">
    <citation type="submission" date="2015-04" db="EMBL/GenBank/DDBJ databases">
        <authorList>
            <person name="Heijne W.H."/>
            <person name="Fedorova N.D."/>
            <person name="Nierman W.C."/>
            <person name="Vollebregt A.W."/>
            <person name="Zhao Z."/>
            <person name="Wu L."/>
            <person name="Kumar M."/>
            <person name="Stam H."/>
            <person name="van den Berg M.A."/>
            <person name="Pel H.J."/>
        </authorList>
    </citation>
    <scope>NUCLEOTIDE SEQUENCE [LARGE SCALE GENOMIC DNA]</scope>
    <source>
        <strain evidence="3 4">CBS 393.64</strain>
    </source>
</reference>
<dbReference type="Gene3D" id="2.60.120.700">
    <property type="entry name" value="Peptidase G1"/>
    <property type="match status" value="1"/>
</dbReference>
<evidence type="ECO:0000256" key="1">
    <source>
        <dbReference type="PIRSR" id="PIRSR600250-50"/>
    </source>
</evidence>
<gene>
    <name evidence="3" type="ORF">T310_2469</name>
</gene>
<sequence>MKFSAILLSQALLAASALAAPKGHGLAARVAARNARSRLSHPNIPAPAPETVGEEKIAPNRTNVDYSSNWSGAVLTSPPSGSTFTSVSAQFTVPSPSLPQGSQQSSSASAWVGIDGDTYTNAILQTGVDFNVDSNGQVSYDAWYEWYPDYAHDFTGISFKSGDVVSVSVTSSSNSQGTAVIENLTNGQKVTKTLSAPSSGATLGGQNAEWIVEDFESGGGLVPFANFGTVKFTKASAGTSSGSSVGTDGADILDIQQNGKVLTSASTPSSSEVDVTYTGGN</sequence>
<comment type="caution">
    <text evidence="3">The sequence shown here is derived from an EMBL/GenBank/DDBJ whole genome shotgun (WGS) entry which is preliminary data.</text>
</comment>
<accession>A0A0F4YZG0</accession>
<dbReference type="GO" id="GO:0006508">
    <property type="term" value="P:proteolysis"/>
    <property type="evidence" value="ECO:0007669"/>
    <property type="project" value="InterPro"/>
</dbReference>
<dbReference type="SUPFAM" id="SSF49899">
    <property type="entry name" value="Concanavalin A-like lectins/glucanases"/>
    <property type="match status" value="1"/>
</dbReference>
<evidence type="ECO:0000313" key="4">
    <source>
        <dbReference type="Proteomes" id="UP000053958"/>
    </source>
</evidence>
<dbReference type="InterPro" id="IPR038656">
    <property type="entry name" value="Peptidase_G1_sf"/>
</dbReference>
<keyword evidence="2" id="KW-0732">Signal</keyword>
<dbReference type="Proteomes" id="UP000053958">
    <property type="component" value="Unassembled WGS sequence"/>
</dbReference>
<dbReference type="GO" id="GO:0070007">
    <property type="term" value="F:glutamic-type endopeptidase activity"/>
    <property type="evidence" value="ECO:0007669"/>
    <property type="project" value="InterPro"/>
</dbReference>
<evidence type="ECO:0000313" key="3">
    <source>
        <dbReference type="EMBL" id="KKA23500.1"/>
    </source>
</evidence>
<dbReference type="CDD" id="cd13426">
    <property type="entry name" value="Peptidase_G1"/>
    <property type="match status" value="1"/>
</dbReference>
<dbReference type="InterPro" id="IPR013320">
    <property type="entry name" value="ConA-like_dom_sf"/>
</dbReference>
<dbReference type="PRINTS" id="PR00977">
    <property type="entry name" value="SCYTLDPTASE"/>
</dbReference>
<evidence type="ECO:0000256" key="2">
    <source>
        <dbReference type="SAM" id="SignalP"/>
    </source>
</evidence>
<dbReference type="PANTHER" id="PTHR37536:SF1">
    <property type="entry name" value="ASPERGILLOPEPSIN, PUTAITVE (AFU_ORTHOLOGUE AFUA_7G01200)"/>
    <property type="match status" value="1"/>
</dbReference>
<organism evidence="3 4">
    <name type="scientific">Rasamsonia emersonii (strain ATCC 16479 / CBS 393.64 / IMI 116815)</name>
    <dbReference type="NCBI Taxonomy" id="1408163"/>
    <lineage>
        <taxon>Eukaryota</taxon>
        <taxon>Fungi</taxon>
        <taxon>Dikarya</taxon>
        <taxon>Ascomycota</taxon>
        <taxon>Pezizomycotina</taxon>
        <taxon>Eurotiomycetes</taxon>
        <taxon>Eurotiomycetidae</taxon>
        <taxon>Eurotiales</taxon>
        <taxon>Trichocomaceae</taxon>
        <taxon>Rasamsonia</taxon>
    </lineage>
</organism>
<dbReference type="RefSeq" id="XP_013330112.1">
    <property type="nucleotide sequence ID" value="XM_013474658.1"/>
</dbReference>
<protein>
    <submittedName>
        <fullName evidence="3">Aspergillopepsin-2</fullName>
    </submittedName>
</protein>
<dbReference type="InterPro" id="IPR000250">
    <property type="entry name" value="Peptidase_G1"/>
</dbReference>
<feature type="signal peptide" evidence="2">
    <location>
        <begin position="1"/>
        <end position="19"/>
    </location>
</feature>
<dbReference type="EMBL" id="LASV01000100">
    <property type="protein sequence ID" value="KKA23500.1"/>
    <property type="molecule type" value="Genomic_DNA"/>
</dbReference>
<dbReference type="OrthoDB" id="2862635at2759"/>
<dbReference type="STRING" id="1408163.A0A0F4YZG0"/>
<proteinExistence type="predicted"/>
<dbReference type="Pfam" id="PF01828">
    <property type="entry name" value="Peptidase_A4"/>
    <property type="match status" value="1"/>
</dbReference>
<dbReference type="AlphaFoldDB" id="A0A0F4YZG0"/>